<keyword evidence="1" id="KW-1133">Transmembrane helix</keyword>
<dbReference type="Proteomes" id="UP000038647">
    <property type="component" value="Unassembled WGS sequence"/>
</dbReference>
<evidence type="ECO:0000256" key="1">
    <source>
        <dbReference type="SAM" id="Phobius"/>
    </source>
</evidence>
<sequence length="213" mass="24743">MNRMLQHWVDKPGWQLCLWLWGLLGIIGVIAYGVMLRPEWAEHGRFTDEIAQQQQSINNQQSRLMQLPSLSSLRDQSNVLLQKESLHEGWLSAEGEKQSFDSALAHQVGEWIMPFGGQVVRWQRVVEPTDAGNYQLLPGQNKPLPEQKEYFPEHKKQWDTTLRINFHGALHLLRQLTLSPSPILIKIIEINRENRALTIKLNLKEYRAEGKHE</sequence>
<evidence type="ECO:0000313" key="5">
    <source>
        <dbReference type="Proteomes" id="UP000041595"/>
    </source>
</evidence>
<feature type="transmembrane region" description="Helical" evidence="1">
    <location>
        <begin position="12"/>
        <end position="35"/>
    </location>
</feature>
<dbReference type="STRING" id="1453495.AT01_2697"/>
<dbReference type="EMBL" id="CQEJ01000002">
    <property type="protein sequence ID" value="CNK56361.1"/>
    <property type="molecule type" value="Genomic_DNA"/>
</dbReference>
<dbReference type="Proteomes" id="UP000041595">
    <property type="component" value="Unassembled WGS sequence"/>
</dbReference>
<dbReference type="eggNOG" id="ENOG5033KC2">
    <property type="taxonomic scope" value="Bacteria"/>
</dbReference>
<proteinExistence type="predicted"/>
<accession>A0A0T9T1Q0</accession>
<evidence type="ECO:0000313" key="2">
    <source>
        <dbReference type="EMBL" id="CNK56327.1"/>
    </source>
</evidence>
<dbReference type="EMBL" id="CQEH01000002">
    <property type="protein sequence ID" value="CNK56327.1"/>
    <property type="molecule type" value="Genomic_DNA"/>
</dbReference>
<evidence type="ECO:0000313" key="3">
    <source>
        <dbReference type="EMBL" id="CNK56361.1"/>
    </source>
</evidence>
<keyword evidence="1" id="KW-0472">Membrane</keyword>
<name>A0A0T9T1Q0_YERAL</name>
<organism evidence="3 5">
    <name type="scientific">Yersinia aldovae</name>
    <dbReference type="NCBI Taxonomy" id="29483"/>
    <lineage>
        <taxon>Bacteria</taxon>
        <taxon>Pseudomonadati</taxon>
        <taxon>Pseudomonadota</taxon>
        <taxon>Gammaproteobacteria</taxon>
        <taxon>Enterobacterales</taxon>
        <taxon>Yersiniaceae</taxon>
        <taxon>Yersinia</taxon>
    </lineage>
</organism>
<gene>
    <name evidence="3" type="ORF">ERS137965_00443</name>
    <name evidence="2" type="ORF">ERS137966_00589</name>
</gene>
<reference evidence="3 5" key="2">
    <citation type="submission" date="2015-03" db="EMBL/GenBank/DDBJ databases">
        <authorList>
            <person name="Murphy D."/>
        </authorList>
    </citation>
    <scope>NUCLEOTIDE SEQUENCE [LARGE SCALE GENOMIC DNA]</scope>
    <source>
        <strain evidence="3 5">IP06005</strain>
    </source>
</reference>
<keyword evidence="1" id="KW-0812">Transmembrane</keyword>
<dbReference type="AlphaFoldDB" id="A0A0T9T1Q0"/>
<reference evidence="2 4" key="1">
    <citation type="submission" date="2015-03" db="EMBL/GenBank/DDBJ databases">
        <authorList>
            <consortium name="Pathogen Informatics"/>
            <person name="Murphy D."/>
        </authorList>
    </citation>
    <scope>NUCLEOTIDE SEQUENCE [LARGE SCALE GENOMIC DNA]</scope>
    <source>
        <strain evidence="2 4">IP08791</strain>
    </source>
</reference>
<dbReference type="OrthoDB" id="6479328at2"/>
<evidence type="ECO:0000313" key="4">
    <source>
        <dbReference type="Proteomes" id="UP000038647"/>
    </source>
</evidence>
<keyword evidence="4" id="KW-1185">Reference proteome</keyword>
<protein>
    <submittedName>
        <fullName evidence="3">Membrane protein</fullName>
    </submittedName>
</protein>